<protein>
    <submittedName>
        <fullName evidence="2">Uncharacterized protein</fullName>
    </submittedName>
</protein>
<dbReference type="STRING" id="1247936.BN2475_700076"/>
<keyword evidence="3" id="KW-1185">Reference proteome</keyword>
<sequence>MMNHPLEQTRAAGRIDDQDKRANDAPDNGDAPTENEAPAPILQSEDDELVDEDALNEK</sequence>
<name>A0A1N7SHU9_9BURK</name>
<proteinExistence type="predicted"/>
<dbReference type="EMBL" id="CYGX02000070">
    <property type="protein sequence ID" value="SIT46963.1"/>
    <property type="molecule type" value="Genomic_DNA"/>
</dbReference>
<evidence type="ECO:0000313" key="3">
    <source>
        <dbReference type="Proteomes" id="UP000187012"/>
    </source>
</evidence>
<accession>A0A1N7SHU9</accession>
<evidence type="ECO:0000256" key="1">
    <source>
        <dbReference type="SAM" id="MobiDB-lite"/>
    </source>
</evidence>
<feature type="compositionally biased region" description="Acidic residues" evidence="1">
    <location>
        <begin position="44"/>
        <end position="58"/>
    </location>
</feature>
<feature type="compositionally biased region" description="Basic and acidic residues" evidence="1">
    <location>
        <begin position="13"/>
        <end position="24"/>
    </location>
</feature>
<evidence type="ECO:0000313" key="2">
    <source>
        <dbReference type="EMBL" id="SIT46963.1"/>
    </source>
</evidence>
<reference evidence="2 3" key="1">
    <citation type="submission" date="2016-12" db="EMBL/GenBank/DDBJ databases">
        <authorList>
            <person name="Song W.-J."/>
            <person name="Kurnit D.M."/>
        </authorList>
    </citation>
    <scope>NUCLEOTIDE SEQUENCE [LARGE SCALE GENOMIC DNA]</scope>
    <source>
        <strain evidence="2 3">STM7296</strain>
    </source>
</reference>
<organism evidence="2 3">
    <name type="scientific">Paraburkholderia ribeironis</name>
    <dbReference type="NCBI Taxonomy" id="1247936"/>
    <lineage>
        <taxon>Bacteria</taxon>
        <taxon>Pseudomonadati</taxon>
        <taxon>Pseudomonadota</taxon>
        <taxon>Betaproteobacteria</taxon>
        <taxon>Burkholderiales</taxon>
        <taxon>Burkholderiaceae</taxon>
        <taxon>Paraburkholderia</taxon>
    </lineage>
</organism>
<dbReference type="RefSeq" id="WP_159444614.1">
    <property type="nucleotide sequence ID" value="NZ_CYGX02000070.1"/>
</dbReference>
<feature type="region of interest" description="Disordered" evidence="1">
    <location>
        <begin position="1"/>
        <end position="58"/>
    </location>
</feature>
<dbReference type="Proteomes" id="UP000187012">
    <property type="component" value="Unassembled WGS sequence"/>
</dbReference>
<dbReference type="AlphaFoldDB" id="A0A1N7SHU9"/>
<gene>
    <name evidence="2" type="ORF">BN2475_700076</name>
</gene>